<dbReference type="Proteomes" id="UP000289738">
    <property type="component" value="Chromosome B02"/>
</dbReference>
<dbReference type="SUPFAM" id="SSF57756">
    <property type="entry name" value="Retrovirus zinc finger-like domains"/>
    <property type="match status" value="1"/>
</dbReference>
<reference evidence="2 3" key="1">
    <citation type="submission" date="2019-01" db="EMBL/GenBank/DDBJ databases">
        <title>Sequencing of cultivated peanut Arachis hypogaea provides insights into genome evolution and oil improvement.</title>
        <authorList>
            <person name="Chen X."/>
        </authorList>
    </citation>
    <scope>NUCLEOTIDE SEQUENCE [LARGE SCALE GENOMIC DNA]</scope>
    <source>
        <strain evidence="3">cv. Fuhuasheng</strain>
        <tissue evidence="2">Leaves</tissue>
    </source>
</reference>
<evidence type="ECO:0000256" key="1">
    <source>
        <dbReference type="SAM" id="MobiDB-lite"/>
    </source>
</evidence>
<feature type="compositionally biased region" description="Low complexity" evidence="1">
    <location>
        <begin position="163"/>
        <end position="174"/>
    </location>
</feature>
<dbReference type="EMBL" id="SDMP01000012">
    <property type="protein sequence ID" value="RYR24623.1"/>
    <property type="molecule type" value="Genomic_DNA"/>
</dbReference>
<feature type="region of interest" description="Disordered" evidence="1">
    <location>
        <begin position="90"/>
        <end position="127"/>
    </location>
</feature>
<feature type="compositionally biased region" description="Low complexity" evidence="1">
    <location>
        <begin position="117"/>
        <end position="127"/>
    </location>
</feature>
<gene>
    <name evidence="2" type="ORF">Ahy_B02g058140</name>
</gene>
<feature type="compositionally biased region" description="Basic and acidic residues" evidence="1">
    <location>
        <begin position="106"/>
        <end position="116"/>
    </location>
</feature>
<dbReference type="AlphaFoldDB" id="A0A445ADX3"/>
<keyword evidence="3" id="KW-1185">Reference proteome</keyword>
<dbReference type="GO" id="GO:0008270">
    <property type="term" value="F:zinc ion binding"/>
    <property type="evidence" value="ECO:0007669"/>
    <property type="project" value="InterPro"/>
</dbReference>
<dbReference type="GO" id="GO:0003676">
    <property type="term" value="F:nucleic acid binding"/>
    <property type="evidence" value="ECO:0007669"/>
    <property type="project" value="InterPro"/>
</dbReference>
<evidence type="ECO:0000313" key="3">
    <source>
        <dbReference type="Proteomes" id="UP000289738"/>
    </source>
</evidence>
<protein>
    <recommendedName>
        <fullName evidence="4">CCHC-type domain-containing protein</fullName>
    </recommendedName>
</protein>
<feature type="region of interest" description="Disordered" evidence="1">
    <location>
        <begin position="37"/>
        <end position="61"/>
    </location>
</feature>
<accession>A0A445ADX3</accession>
<evidence type="ECO:0000313" key="2">
    <source>
        <dbReference type="EMBL" id="RYR24623.1"/>
    </source>
</evidence>
<organism evidence="2 3">
    <name type="scientific">Arachis hypogaea</name>
    <name type="common">Peanut</name>
    <dbReference type="NCBI Taxonomy" id="3818"/>
    <lineage>
        <taxon>Eukaryota</taxon>
        <taxon>Viridiplantae</taxon>
        <taxon>Streptophyta</taxon>
        <taxon>Embryophyta</taxon>
        <taxon>Tracheophyta</taxon>
        <taxon>Spermatophyta</taxon>
        <taxon>Magnoliopsida</taxon>
        <taxon>eudicotyledons</taxon>
        <taxon>Gunneridae</taxon>
        <taxon>Pentapetalae</taxon>
        <taxon>rosids</taxon>
        <taxon>fabids</taxon>
        <taxon>Fabales</taxon>
        <taxon>Fabaceae</taxon>
        <taxon>Papilionoideae</taxon>
        <taxon>50 kb inversion clade</taxon>
        <taxon>dalbergioids sensu lato</taxon>
        <taxon>Dalbergieae</taxon>
        <taxon>Pterocarpus clade</taxon>
        <taxon>Arachis</taxon>
    </lineage>
</organism>
<sequence length="196" mass="22471">MCFQVNDYVDKCYQDTYVNCYYQHVIYRVNVFGKPIKRPKKSRNKSGNEISSNGPQLTLSREGQQQKCSYCFGLGHNKRTCPKKRKVEVAAEKKQEQNNNNNVIKQKQEQEQKQKQEQNNNNETIEPPEIAITTPIRHHSATTLFFFSLRATLAPPSQRDLFSSLGSPPKSSPSCLEPEPTAIEHLRRAQRSSGEI</sequence>
<proteinExistence type="predicted"/>
<feature type="region of interest" description="Disordered" evidence="1">
    <location>
        <begin position="158"/>
        <end position="196"/>
    </location>
</feature>
<feature type="compositionally biased region" description="Polar residues" evidence="1">
    <location>
        <begin position="45"/>
        <end position="61"/>
    </location>
</feature>
<dbReference type="InterPro" id="IPR036875">
    <property type="entry name" value="Znf_CCHC_sf"/>
</dbReference>
<name>A0A445ADX3_ARAHY</name>
<comment type="caution">
    <text evidence="2">The sequence shown here is derived from an EMBL/GenBank/DDBJ whole genome shotgun (WGS) entry which is preliminary data.</text>
</comment>
<evidence type="ECO:0008006" key="4">
    <source>
        <dbReference type="Google" id="ProtNLM"/>
    </source>
</evidence>